<evidence type="ECO:0000256" key="6">
    <source>
        <dbReference type="ARBA" id="ARBA00022989"/>
    </source>
</evidence>
<organism evidence="10 11">
    <name type="scientific">Pseudonocardia humida</name>
    <dbReference type="NCBI Taxonomy" id="2800819"/>
    <lineage>
        <taxon>Bacteria</taxon>
        <taxon>Bacillati</taxon>
        <taxon>Actinomycetota</taxon>
        <taxon>Actinomycetes</taxon>
        <taxon>Pseudonocardiales</taxon>
        <taxon>Pseudonocardiaceae</taxon>
        <taxon>Pseudonocardia</taxon>
    </lineage>
</organism>
<protein>
    <submittedName>
        <fullName evidence="10">Iron ABC transporter permease</fullName>
    </submittedName>
</protein>
<comment type="subcellular location">
    <subcellularLocation>
        <location evidence="1">Cell inner membrane</location>
        <topology evidence="1">Multi-pass membrane protein</topology>
    </subcellularLocation>
    <subcellularLocation>
        <location evidence="8">Cell membrane</location>
        <topology evidence="8">Multi-pass membrane protein</topology>
    </subcellularLocation>
</comment>
<dbReference type="Proteomes" id="UP001165283">
    <property type="component" value="Unassembled WGS sequence"/>
</dbReference>
<gene>
    <name evidence="10" type="ORF">KDL28_05880</name>
</gene>
<feature type="transmembrane region" description="Helical" evidence="8">
    <location>
        <begin position="257"/>
        <end position="282"/>
    </location>
</feature>
<name>A0ABT0ZV19_9PSEU</name>
<evidence type="ECO:0000256" key="3">
    <source>
        <dbReference type="ARBA" id="ARBA00022475"/>
    </source>
</evidence>
<dbReference type="Pfam" id="PF00528">
    <property type="entry name" value="BPD_transp_1"/>
    <property type="match status" value="2"/>
</dbReference>
<proteinExistence type="inferred from homology"/>
<feature type="transmembrane region" description="Helical" evidence="8">
    <location>
        <begin position="42"/>
        <end position="68"/>
    </location>
</feature>
<keyword evidence="11" id="KW-1185">Reference proteome</keyword>
<feature type="domain" description="ABC transmembrane type-1" evidence="9">
    <location>
        <begin position="43"/>
        <end position="224"/>
    </location>
</feature>
<evidence type="ECO:0000256" key="8">
    <source>
        <dbReference type="RuleBase" id="RU363032"/>
    </source>
</evidence>
<evidence type="ECO:0000313" key="10">
    <source>
        <dbReference type="EMBL" id="MCO1654581.1"/>
    </source>
</evidence>
<evidence type="ECO:0000256" key="5">
    <source>
        <dbReference type="ARBA" id="ARBA00022692"/>
    </source>
</evidence>
<dbReference type="SUPFAM" id="SSF161098">
    <property type="entry name" value="MetI-like"/>
    <property type="match status" value="2"/>
</dbReference>
<dbReference type="PROSITE" id="PS50928">
    <property type="entry name" value="ABC_TM1"/>
    <property type="match status" value="2"/>
</dbReference>
<evidence type="ECO:0000256" key="7">
    <source>
        <dbReference type="ARBA" id="ARBA00023136"/>
    </source>
</evidence>
<reference evidence="10" key="1">
    <citation type="submission" date="2021-04" db="EMBL/GenBank/DDBJ databases">
        <title>Pseudonocardia sp. nov., isolated from sandy soil of mangrove forest.</title>
        <authorList>
            <person name="Zan Z."/>
            <person name="Huang R."/>
            <person name="Liu W."/>
        </authorList>
    </citation>
    <scope>NUCLEOTIDE SEQUENCE</scope>
    <source>
        <strain evidence="10">S2-4</strain>
    </source>
</reference>
<dbReference type="InterPro" id="IPR000515">
    <property type="entry name" value="MetI-like"/>
</dbReference>
<feature type="domain" description="ABC transmembrane type-1" evidence="9">
    <location>
        <begin position="298"/>
        <end position="488"/>
    </location>
</feature>
<feature type="transmembrane region" description="Helical" evidence="8">
    <location>
        <begin position="161"/>
        <end position="186"/>
    </location>
</feature>
<keyword evidence="4" id="KW-0997">Cell inner membrane</keyword>
<dbReference type="CDD" id="cd06261">
    <property type="entry name" value="TM_PBP2"/>
    <property type="match status" value="2"/>
</dbReference>
<keyword evidence="3" id="KW-1003">Cell membrane</keyword>
<dbReference type="PANTHER" id="PTHR43357">
    <property type="entry name" value="INNER MEMBRANE ABC TRANSPORTER PERMEASE PROTEIN YDCV"/>
    <property type="match status" value="1"/>
</dbReference>
<evidence type="ECO:0000256" key="4">
    <source>
        <dbReference type="ARBA" id="ARBA00022519"/>
    </source>
</evidence>
<keyword evidence="7 8" id="KW-0472">Membrane</keyword>
<feature type="transmembrane region" description="Helical" evidence="8">
    <location>
        <begin position="108"/>
        <end position="131"/>
    </location>
</feature>
<sequence>MLVAAGAAALVAALPLGYLVVRVAGAGDRVAAVLGRERTWLLAANSLVLVLLVAAGSLVLGTATGWLLTRVRLPAPRLWWVLAALPLAVPSYLLAFAVVATWPGTNGLLPLTAVLVLACTPYVTLPAAAAFRMADAGQEDVARTLGRGPVATFRAVTLPQVLPAALAGTLLVALYTLSDFGAVALLRYDVFTWAIRAAYEGTFDRSAAAVLALVLVALTLALVGAERWARRRWVRGRTGVAVRAVPQVVLGRGATAAAVLGLAAVAAASLAFPLAVLAGRLVQGTRGGVDVPDLLRAAGSTLALGLGGAVLAVALAAPVAVLAARHHGRLVAALESTAYLGHGLPGIVVGLSLVFFSLAAVPALYQSAAVLVLAYAVLFLPKAIGASRAAVERVPPAVEEVARTLGRGAARTWLVVTARQAWPGIAAGGLLVMVTAMKELPATLMLRPTGVDTLATELWRQTALGAYGAAAPAALLLVLMACVPAALLARDPGAGR</sequence>
<dbReference type="InterPro" id="IPR035906">
    <property type="entry name" value="MetI-like_sf"/>
</dbReference>
<keyword evidence="5 8" id="KW-0812">Transmembrane</keyword>
<feature type="transmembrane region" description="Helical" evidence="8">
    <location>
        <begin position="336"/>
        <end position="357"/>
    </location>
</feature>
<feature type="transmembrane region" description="Helical" evidence="8">
    <location>
        <begin position="363"/>
        <end position="380"/>
    </location>
</feature>
<keyword evidence="2 8" id="KW-0813">Transport</keyword>
<evidence type="ECO:0000313" key="11">
    <source>
        <dbReference type="Proteomes" id="UP001165283"/>
    </source>
</evidence>
<accession>A0ABT0ZV19</accession>
<feature type="transmembrane region" description="Helical" evidence="8">
    <location>
        <begin position="80"/>
        <end position="102"/>
    </location>
</feature>
<evidence type="ECO:0000256" key="1">
    <source>
        <dbReference type="ARBA" id="ARBA00004429"/>
    </source>
</evidence>
<evidence type="ECO:0000256" key="2">
    <source>
        <dbReference type="ARBA" id="ARBA00022448"/>
    </source>
</evidence>
<dbReference type="PANTHER" id="PTHR43357:SF3">
    <property type="entry name" value="FE(3+)-TRANSPORT SYSTEM PERMEASE PROTEIN FBPB 2"/>
    <property type="match status" value="1"/>
</dbReference>
<keyword evidence="6 8" id="KW-1133">Transmembrane helix</keyword>
<feature type="transmembrane region" description="Helical" evidence="8">
    <location>
        <begin position="464"/>
        <end position="489"/>
    </location>
</feature>
<feature type="transmembrane region" description="Helical" evidence="8">
    <location>
        <begin position="206"/>
        <end position="225"/>
    </location>
</feature>
<evidence type="ECO:0000259" key="9">
    <source>
        <dbReference type="PROSITE" id="PS50928"/>
    </source>
</evidence>
<dbReference type="EMBL" id="JAGSOV010000011">
    <property type="protein sequence ID" value="MCO1654581.1"/>
    <property type="molecule type" value="Genomic_DNA"/>
</dbReference>
<comment type="caution">
    <text evidence="10">The sequence shown here is derived from an EMBL/GenBank/DDBJ whole genome shotgun (WGS) entry which is preliminary data.</text>
</comment>
<dbReference type="Gene3D" id="1.10.3720.10">
    <property type="entry name" value="MetI-like"/>
    <property type="match status" value="2"/>
</dbReference>
<feature type="transmembrane region" description="Helical" evidence="8">
    <location>
        <begin position="302"/>
        <end position="324"/>
    </location>
</feature>
<comment type="similarity">
    <text evidence="8">Belongs to the binding-protein-dependent transport system permease family.</text>
</comment>